<feature type="transmembrane region" description="Helical" evidence="8">
    <location>
        <begin position="78"/>
        <end position="98"/>
    </location>
</feature>
<dbReference type="Proteomes" id="UP001437460">
    <property type="component" value="Unassembled WGS sequence"/>
</dbReference>
<feature type="transmembrane region" description="Helical" evidence="8">
    <location>
        <begin position="330"/>
        <end position="348"/>
    </location>
</feature>
<comment type="caution">
    <text evidence="9">The sequence shown here is derived from an EMBL/GenBank/DDBJ whole genome shotgun (WGS) entry which is preliminary data.</text>
</comment>
<accession>A0ABV1HMK8</accession>
<evidence type="ECO:0000256" key="6">
    <source>
        <dbReference type="ARBA" id="ARBA00022989"/>
    </source>
</evidence>
<dbReference type="RefSeq" id="WP_349229074.1">
    <property type="nucleotide sequence ID" value="NZ_JBBMFJ010000010.1"/>
</dbReference>
<dbReference type="Gene3D" id="1.10.3470.10">
    <property type="entry name" value="ABC transporter involved in vitamin B12 uptake, BtuC"/>
    <property type="match status" value="1"/>
</dbReference>
<evidence type="ECO:0000256" key="7">
    <source>
        <dbReference type="ARBA" id="ARBA00023136"/>
    </source>
</evidence>
<feature type="transmembrane region" description="Helical" evidence="8">
    <location>
        <begin position="302"/>
        <end position="324"/>
    </location>
</feature>
<feature type="transmembrane region" description="Helical" evidence="8">
    <location>
        <begin position="169"/>
        <end position="191"/>
    </location>
</feature>
<dbReference type="Pfam" id="PF01032">
    <property type="entry name" value="FecCD"/>
    <property type="match status" value="1"/>
</dbReference>
<dbReference type="EMBL" id="JBBMFJ010000010">
    <property type="protein sequence ID" value="MEQ2562843.1"/>
    <property type="molecule type" value="Genomic_DNA"/>
</dbReference>
<feature type="transmembrane region" description="Helical" evidence="8">
    <location>
        <begin position="219"/>
        <end position="238"/>
    </location>
</feature>
<keyword evidence="10" id="KW-1185">Reference proteome</keyword>
<evidence type="ECO:0000256" key="4">
    <source>
        <dbReference type="ARBA" id="ARBA00022475"/>
    </source>
</evidence>
<dbReference type="CDD" id="cd06550">
    <property type="entry name" value="TM_ABC_iron-siderophores_like"/>
    <property type="match status" value="1"/>
</dbReference>
<evidence type="ECO:0000256" key="1">
    <source>
        <dbReference type="ARBA" id="ARBA00004651"/>
    </source>
</evidence>
<dbReference type="SUPFAM" id="SSF81345">
    <property type="entry name" value="ABC transporter involved in vitamin B12 uptake, BtuC"/>
    <property type="match status" value="1"/>
</dbReference>
<dbReference type="PANTHER" id="PTHR30472:SF18">
    <property type="entry name" value="IRON(III) DICITRATE ABC TRANSPORTER,PERMEASE PROTEIN"/>
    <property type="match status" value="1"/>
</dbReference>
<keyword evidence="3" id="KW-0813">Transport</keyword>
<evidence type="ECO:0000256" key="3">
    <source>
        <dbReference type="ARBA" id="ARBA00022448"/>
    </source>
</evidence>
<gene>
    <name evidence="9" type="ORF">WMO41_06660</name>
</gene>
<dbReference type="InterPro" id="IPR037294">
    <property type="entry name" value="ABC_BtuC-like"/>
</dbReference>
<proteinExistence type="inferred from homology"/>
<evidence type="ECO:0000256" key="5">
    <source>
        <dbReference type="ARBA" id="ARBA00022692"/>
    </source>
</evidence>
<feature type="transmembrane region" description="Helical" evidence="8">
    <location>
        <begin position="258"/>
        <end position="290"/>
    </location>
</feature>
<feature type="transmembrane region" description="Helical" evidence="8">
    <location>
        <begin position="110"/>
        <end position="131"/>
    </location>
</feature>
<evidence type="ECO:0000313" key="9">
    <source>
        <dbReference type="EMBL" id="MEQ2562843.1"/>
    </source>
</evidence>
<feature type="transmembrane region" description="Helical" evidence="8">
    <location>
        <begin position="20"/>
        <end position="42"/>
    </location>
</feature>
<sequence>MKSELSKKSNRETGRFVCTLLIVLLLIAVVTTISVTLGAIHVSPDEIVKILVNKTSGKEVFAVSWEQKTENIIWNIRFPRVIMAFIVGAGLSLCGVLMQALTKNPLADPYVLGISSGASAGAVSVIILGMFSFLGGYSVIFGATLGAAVAIGLSLSIASLKGRITSTQLVLAGIATSALFSAMTNLIVYGFNNGSDKTKMALYWMVGSLSGATWSRVKYVFIVSVVMMAVILLFARELDILLLGDDVAETLGADTRRIKLLIILASTVLTGVVVSVSGVIGFVGLVVPHVMRGFVGSGHKRLIPMSILGGGLFAMIADLISRIIIAPEELPIGVIAAFFGAPFFLYLIRKGSVGR</sequence>
<comment type="subcellular location">
    <subcellularLocation>
        <location evidence="1">Cell membrane</location>
        <topology evidence="1">Multi-pass membrane protein</topology>
    </subcellularLocation>
</comment>
<keyword evidence="7 8" id="KW-0472">Membrane</keyword>
<evidence type="ECO:0000256" key="8">
    <source>
        <dbReference type="SAM" id="Phobius"/>
    </source>
</evidence>
<keyword evidence="5 8" id="KW-0812">Transmembrane</keyword>
<feature type="transmembrane region" description="Helical" evidence="8">
    <location>
        <begin position="137"/>
        <end position="157"/>
    </location>
</feature>
<keyword evidence="4" id="KW-1003">Cell membrane</keyword>
<dbReference type="InterPro" id="IPR000522">
    <property type="entry name" value="ABC_transptr_permease_BtuC"/>
</dbReference>
<dbReference type="PANTHER" id="PTHR30472">
    <property type="entry name" value="FERRIC ENTEROBACTIN TRANSPORT SYSTEM PERMEASE PROTEIN"/>
    <property type="match status" value="1"/>
</dbReference>
<evidence type="ECO:0000313" key="10">
    <source>
        <dbReference type="Proteomes" id="UP001437460"/>
    </source>
</evidence>
<keyword evidence="6 8" id="KW-1133">Transmembrane helix</keyword>
<name>A0ABV1HMK8_9FIRM</name>
<protein>
    <submittedName>
        <fullName evidence="9">Iron ABC transporter permease</fullName>
    </submittedName>
</protein>
<reference evidence="9 10" key="1">
    <citation type="submission" date="2024-03" db="EMBL/GenBank/DDBJ databases">
        <title>Human intestinal bacterial collection.</title>
        <authorList>
            <person name="Pauvert C."/>
            <person name="Hitch T.C.A."/>
            <person name="Clavel T."/>
        </authorList>
    </citation>
    <scope>NUCLEOTIDE SEQUENCE [LARGE SCALE GENOMIC DNA]</scope>
    <source>
        <strain evidence="9 10">CLA-AP-H27</strain>
    </source>
</reference>
<organism evidence="9 10">
    <name type="scientific">Ventrimonas faecis</name>
    <dbReference type="NCBI Taxonomy" id="3133170"/>
    <lineage>
        <taxon>Bacteria</taxon>
        <taxon>Bacillati</taxon>
        <taxon>Bacillota</taxon>
        <taxon>Clostridia</taxon>
        <taxon>Lachnospirales</taxon>
        <taxon>Lachnospiraceae</taxon>
        <taxon>Ventrimonas</taxon>
    </lineage>
</organism>
<comment type="similarity">
    <text evidence="2">Belongs to the binding-protein-dependent transport system permease family. FecCD subfamily.</text>
</comment>
<evidence type="ECO:0000256" key="2">
    <source>
        <dbReference type="ARBA" id="ARBA00007935"/>
    </source>
</evidence>